<dbReference type="InterPro" id="IPR032675">
    <property type="entry name" value="LRR_dom_sf"/>
</dbReference>
<dbReference type="RefSeq" id="XP_002500882.1">
    <property type="nucleotide sequence ID" value="XM_002500836.1"/>
</dbReference>
<dbReference type="InterPro" id="IPR050216">
    <property type="entry name" value="LRR_domain-containing"/>
</dbReference>
<name>C1E1B0_MICCC</name>
<dbReference type="eggNOG" id="KOG0472">
    <property type="taxonomic scope" value="Eukaryota"/>
</dbReference>
<dbReference type="SMART" id="SM00369">
    <property type="entry name" value="LRR_TYP"/>
    <property type="match status" value="2"/>
</dbReference>
<gene>
    <name evidence="4" type="ORF">MICPUN_79707</name>
</gene>
<dbReference type="OMA" id="DEIANCK"/>
<accession>C1E1B0</accession>
<dbReference type="Pfam" id="PF00560">
    <property type="entry name" value="LRR_1"/>
    <property type="match status" value="1"/>
</dbReference>
<dbReference type="SMART" id="SM00364">
    <property type="entry name" value="LRR_BAC"/>
    <property type="match status" value="3"/>
</dbReference>
<dbReference type="SUPFAM" id="SSF52058">
    <property type="entry name" value="L domain-like"/>
    <property type="match status" value="1"/>
</dbReference>
<feature type="non-terminal residue" evidence="4">
    <location>
        <position position="176"/>
    </location>
</feature>
<dbReference type="AlphaFoldDB" id="C1E1B0"/>
<dbReference type="KEGG" id="mis:MICPUN_79707"/>
<dbReference type="InterPro" id="IPR003591">
    <property type="entry name" value="Leu-rich_rpt_typical-subtyp"/>
</dbReference>
<proteinExistence type="predicted"/>
<keyword evidence="2" id="KW-0433">Leucine-rich repeat</keyword>
<reference evidence="4 5" key="1">
    <citation type="journal article" date="2009" name="Science">
        <title>Green evolution and dynamic adaptations revealed by genomes of the marine picoeukaryotes Micromonas.</title>
        <authorList>
            <person name="Worden A.Z."/>
            <person name="Lee J.H."/>
            <person name="Mock T."/>
            <person name="Rouze P."/>
            <person name="Simmons M.P."/>
            <person name="Aerts A.L."/>
            <person name="Allen A.E."/>
            <person name="Cuvelier M.L."/>
            <person name="Derelle E."/>
            <person name="Everett M.V."/>
            <person name="Foulon E."/>
            <person name="Grimwood J."/>
            <person name="Gundlach H."/>
            <person name="Henrissat B."/>
            <person name="Napoli C."/>
            <person name="McDonald S.M."/>
            <person name="Parker M.S."/>
            <person name="Rombauts S."/>
            <person name="Salamov A."/>
            <person name="Von Dassow P."/>
            <person name="Badger J.H."/>
            <person name="Coutinho P.M."/>
            <person name="Demir E."/>
            <person name="Dubchak I."/>
            <person name="Gentemann C."/>
            <person name="Eikrem W."/>
            <person name="Gready J.E."/>
            <person name="John U."/>
            <person name="Lanier W."/>
            <person name="Lindquist E.A."/>
            <person name="Lucas S."/>
            <person name="Mayer K.F."/>
            <person name="Moreau H."/>
            <person name="Not F."/>
            <person name="Otillar R."/>
            <person name="Panaud O."/>
            <person name="Pangilinan J."/>
            <person name="Paulsen I."/>
            <person name="Piegu B."/>
            <person name="Poliakov A."/>
            <person name="Robbens S."/>
            <person name="Schmutz J."/>
            <person name="Toulza E."/>
            <person name="Wyss T."/>
            <person name="Zelensky A."/>
            <person name="Zhou K."/>
            <person name="Armbrust E.V."/>
            <person name="Bhattacharya D."/>
            <person name="Goodenough U.W."/>
            <person name="Van de Peer Y."/>
            <person name="Grigoriev I.V."/>
        </authorList>
    </citation>
    <scope>NUCLEOTIDE SEQUENCE [LARGE SCALE GENOMIC DNA]</scope>
    <source>
        <strain evidence="5">RCC299 / NOUM17</strain>
    </source>
</reference>
<dbReference type="PANTHER" id="PTHR48051:SF1">
    <property type="entry name" value="RAS SUPPRESSOR PROTEIN 1"/>
    <property type="match status" value="1"/>
</dbReference>
<comment type="subcellular location">
    <subcellularLocation>
        <location evidence="1">Cytoplasm</location>
        <location evidence="1">Cytoskeleton</location>
        <location evidence="1">Cilium axoneme</location>
    </subcellularLocation>
</comment>
<evidence type="ECO:0000313" key="4">
    <source>
        <dbReference type="EMBL" id="ACO62140.1"/>
    </source>
</evidence>
<dbReference type="EMBL" id="CP001324">
    <property type="protein sequence ID" value="ACO62140.1"/>
    <property type="molecule type" value="Genomic_DNA"/>
</dbReference>
<evidence type="ECO:0000313" key="5">
    <source>
        <dbReference type="Proteomes" id="UP000002009"/>
    </source>
</evidence>
<dbReference type="GeneID" id="8242071"/>
<dbReference type="InParanoid" id="C1E1B0"/>
<dbReference type="PROSITE" id="PS51450">
    <property type="entry name" value="LRR"/>
    <property type="match status" value="1"/>
</dbReference>
<dbReference type="STRING" id="296587.C1E1B0"/>
<dbReference type="GO" id="GO:0005930">
    <property type="term" value="C:axoneme"/>
    <property type="evidence" value="ECO:0007669"/>
    <property type="project" value="UniProtKB-SubCell"/>
</dbReference>
<evidence type="ECO:0000256" key="2">
    <source>
        <dbReference type="ARBA" id="ARBA00022614"/>
    </source>
</evidence>
<dbReference type="InterPro" id="IPR001611">
    <property type="entry name" value="Leu-rich_rpt"/>
</dbReference>
<dbReference type="PANTHER" id="PTHR48051">
    <property type="match status" value="1"/>
</dbReference>
<dbReference type="OrthoDB" id="566279at2759"/>
<keyword evidence="5" id="KW-1185">Reference proteome</keyword>
<evidence type="ECO:0000256" key="3">
    <source>
        <dbReference type="ARBA" id="ARBA00022737"/>
    </source>
</evidence>
<protein>
    <submittedName>
        <fullName evidence="4">Uncharacterized protein</fullName>
    </submittedName>
</protein>
<organism evidence="4 5">
    <name type="scientific">Micromonas commoda (strain RCC299 / NOUM17 / CCMP2709)</name>
    <name type="common">Picoplanktonic green alga</name>
    <dbReference type="NCBI Taxonomy" id="296587"/>
    <lineage>
        <taxon>Eukaryota</taxon>
        <taxon>Viridiplantae</taxon>
        <taxon>Chlorophyta</taxon>
        <taxon>Mamiellophyceae</taxon>
        <taxon>Mamiellales</taxon>
        <taxon>Mamiellaceae</taxon>
        <taxon>Micromonas</taxon>
    </lineage>
</organism>
<dbReference type="InterPro" id="IPR025875">
    <property type="entry name" value="Leu-rich_rpt_4"/>
</dbReference>
<dbReference type="Pfam" id="PF12799">
    <property type="entry name" value="LRR_4"/>
    <property type="match status" value="1"/>
</dbReference>
<sequence>MRTKLTVLPAAVARLSGLRTLILSDNSLTSLPAEIGELSQLRVLEAERNQIASIPDEIANCKNLENIRVGYNKITDLSALADCDNLVTLVVDGNALDSLESLNLREKQRLVTLSAKKNGIESVPADLGKCQLLAEIFLNDNKIGDLPMSMGELKEKKVRAIELDGNPLNDPKVKKM</sequence>
<dbReference type="Gene3D" id="3.80.10.10">
    <property type="entry name" value="Ribonuclease Inhibitor"/>
    <property type="match status" value="2"/>
</dbReference>
<evidence type="ECO:0000256" key="1">
    <source>
        <dbReference type="ARBA" id="ARBA00004430"/>
    </source>
</evidence>
<dbReference type="Proteomes" id="UP000002009">
    <property type="component" value="Chromosome 3"/>
</dbReference>
<keyword evidence="3" id="KW-0677">Repeat</keyword>